<dbReference type="GO" id="GO:0008374">
    <property type="term" value="F:O-acyltransferase activity"/>
    <property type="evidence" value="ECO:0007669"/>
    <property type="project" value="TreeGrafter"/>
</dbReference>
<protein>
    <submittedName>
        <fullName evidence="3">Putative colanic acid biosynthesis acetyltransferase WcaF</fullName>
    </submittedName>
</protein>
<keyword evidence="4" id="KW-1185">Reference proteome</keyword>
<dbReference type="AlphaFoldDB" id="A0A2T0XGW7"/>
<dbReference type="InterPro" id="IPR051159">
    <property type="entry name" value="Hexapeptide_acetyltransf"/>
</dbReference>
<dbReference type="EMBL" id="QPIZ01000037">
    <property type="protein sequence ID" value="RCW27475.1"/>
    <property type="molecule type" value="Genomic_DNA"/>
</dbReference>
<dbReference type="PANTHER" id="PTHR23416">
    <property type="entry name" value="SIALIC ACID SYNTHASE-RELATED"/>
    <property type="match status" value="1"/>
</dbReference>
<dbReference type="PANTHER" id="PTHR23416:SF23">
    <property type="entry name" value="ACETYLTRANSFERASE C18B11.09C-RELATED"/>
    <property type="match status" value="1"/>
</dbReference>
<proteinExistence type="inferred from homology"/>
<gene>
    <name evidence="3" type="ORF">DFO77_1377</name>
</gene>
<dbReference type="RefSeq" id="WP_106153417.1">
    <property type="nucleotide sequence ID" value="NZ_PVTS01000010.1"/>
</dbReference>
<evidence type="ECO:0000313" key="4">
    <source>
        <dbReference type="Proteomes" id="UP000252733"/>
    </source>
</evidence>
<comment type="similarity">
    <text evidence="1">Belongs to the transferase hexapeptide repeat family.</text>
</comment>
<accession>A0A2T0XGW7</accession>
<organism evidence="3 4">
    <name type="scientific">Marinilabilia salmonicolor</name>
    <dbReference type="NCBI Taxonomy" id="989"/>
    <lineage>
        <taxon>Bacteria</taxon>
        <taxon>Pseudomonadati</taxon>
        <taxon>Bacteroidota</taxon>
        <taxon>Bacteroidia</taxon>
        <taxon>Marinilabiliales</taxon>
        <taxon>Marinilabiliaceae</taxon>
        <taxon>Marinilabilia</taxon>
    </lineage>
</organism>
<dbReference type="InterPro" id="IPR011004">
    <property type="entry name" value="Trimer_LpxA-like_sf"/>
</dbReference>
<dbReference type="OrthoDB" id="9812571at2"/>
<sequence>MQVDLSKYDNSWFHPGRGILIRTIWHFVNSLFFNNGFFPVSSLKVFLLRLFGAKIGRGVVVKPRVNIKYPWNLRVGDHTWIGEEVWIDNLTKVKIGSNCCLSQGALLLCGNHDYRKETFDLMVGEIVLEDGVWIGANAIVPGNAVCHTHSVLAVHSVAPAIMEPFTIYRGNPATAVKKRI</sequence>
<dbReference type="Proteomes" id="UP000252733">
    <property type="component" value="Unassembled WGS sequence"/>
</dbReference>
<keyword evidence="2 3" id="KW-0808">Transferase</keyword>
<dbReference type="SUPFAM" id="SSF51161">
    <property type="entry name" value="Trimeric LpxA-like enzymes"/>
    <property type="match status" value="1"/>
</dbReference>
<dbReference type="STRING" id="1168289.GCA_000259075_02306"/>
<comment type="caution">
    <text evidence="3">The sequence shown here is derived from an EMBL/GenBank/DDBJ whole genome shotgun (WGS) entry which is preliminary data.</text>
</comment>
<evidence type="ECO:0000256" key="2">
    <source>
        <dbReference type="ARBA" id="ARBA00022679"/>
    </source>
</evidence>
<dbReference type="NCBIfam" id="NF007797">
    <property type="entry name" value="PRK10502.1"/>
    <property type="match status" value="1"/>
</dbReference>
<evidence type="ECO:0000256" key="1">
    <source>
        <dbReference type="ARBA" id="ARBA00007274"/>
    </source>
</evidence>
<name>A0A2T0XGW7_9BACT</name>
<evidence type="ECO:0000313" key="3">
    <source>
        <dbReference type="EMBL" id="RCW27475.1"/>
    </source>
</evidence>
<dbReference type="GO" id="GO:0005829">
    <property type="term" value="C:cytosol"/>
    <property type="evidence" value="ECO:0007669"/>
    <property type="project" value="TreeGrafter"/>
</dbReference>
<dbReference type="Gene3D" id="2.160.10.10">
    <property type="entry name" value="Hexapeptide repeat proteins"/>
    <property type="match status" value="1"/>
</dbReference>
<reference evidence="3 4" key="1">
    <citation type="submission" date="2018-07" db="EMBL/GenBank/DDBJ databases">
        <title>Freshwater and sediment microbial communities from various areas in North America, analyzing microbe dynamics in response to fracking.</title>
        <authorList>
            <person name="Lamendella R."/>
        </authorList>
    </citation>
    <scope>NUCLEOTIDE SEQUENCE [LARGE SCALE GENOMIC DNA]</scope>
    <source>
        <strain evidence="3 4">160A</strain>
    </source>
</reference>